<organism evidence="1">
    <name type="scientific">Utricularia reniformis</name>
    <dbReference type="NCBI Taxonomy" id="192314"/>
    <lineage>
        <taxon>Eukaryota</taxon>
        <taxon>Viridiplantae</taxon>
        <taxon>Streptophyta</taxon>
        <taxon>Embryophyta</taxon>
        <taxon>Tracheophyta</taxon>
        <taxon>Spermatophyta</taxon>
        <taxon>Magnoliopsida</taxon>
        <taxon>eudicotyledons</taxon>
        <taxon>Gunneridae</taxon>
        <taxon>Pentapetalae</taxon>
        <taxon>asterids</taxon>
        <taxon>lamiids</taxon>
        <taxon>Lamiales</taxon>
        <taxon>Lentibulariaceae</taxon>
        <taxon>Utricularia</taxon>
    </lineage>
</organism>
<dbReference type="AlphaFoldDB" id="A0A1Y0B3V6"/>
<reference evidence="1" key="1">
    <citation type="submission" date="2017-03" db="EMBL/GenBank/DDBJ databases">
        <title>The mitochondrial genome of the carnivorous plant Utricularia reniformis (Lentibulariaceae): structure, comparative analysis and evolutionary landmarks.</title>
        <authorList>
            <person name="Silva S.R."/>
            <person name="Alvarenga D.O."/>
            <person name="Michael T.P."/>
            <person name="Miranda V.F.O."/>
            <person name="Varani A.M."/>
        </authorList>
    </citation>
    <scope>NUCLEOTIDE SEQUENCE</scope>
</reference>
<name>A0A1Y0B3V6_9LAMI</name>
<proteinExistence type="predicted"/>
<accession>A0A1Y0B3V6</accession>
<gene>
    <name evidence="1" type="ORF">AEK19_MT1924</name>
</gene>
<geneLocation type="mitochondrion" evidence="1"/>
<keyword evidence="1" id="KW-0496">Mitochondrion</keyword>
<sequence>MSPWRAPVRTNVGGRMSLVLSVRETEVLLVYYLYWDPEIFIHFKHSISNDIPLELI</sequence>
<dbReference type="EMBL" id="KY774314">
    <property type="protein sequence ID" value="ART32091.1"/>
    <property type="molecule type" value="Genomic_DNA"/>
</dbReference>
<evidence type="ECO:0000313" key="1">
    <source>
        <dbReference type="EMBL" id="ART32091.1"/>
    </source>
</evidence>
<protein>
    <submittedName>
        <fullName evidence="1">Uncharacterized protein</fullName>
    </submittedName>
</protein>